<comment type="caution">
    <text evidence="2">The sequence shown here is derived from an EMBL/GenBank/DDBJ whole genome shotgun (WGS) entry which is preliminary data.</text>
</comment>
<evidence type="ECO:0000256" key="1">
    <source>
        <dbReference type="SAM" id="MobiDB-lite"/>
    </source>
</evidence>
<organism evidence="2 3">
    <name type="scientific">Temnothorax longispinosus</name>
    <dbReference type="NCBI Taxonomy" id="300112"/>
    <lineage>
        <taxon>Eukaryota</taxon>
        <taxon>Metazoa</taxon>
        <taxon>Ecdysozoa</taxon>
        <taxon>Arthropoda</taxon>
        <taxon>Hexapoda</taxon>
        <taxon>Insecta</taxon>
        <taxon>Pterygota</taxon>
        <taxon>Neoptera</taxon>
        <taxon>Endopterygota</taxon>
        <taxon>Hymenoptera</taxon>
        <taxon>Apocrita</taxon>
        <taxon>Aculeata</taxon>
        <taxon>Formicoidea</taxon>
        <taxon>Formicidae</taxon>
        <taxon>Myrmicinae</taxon>
        <taxon>Temnothorax</taxon>
    </lineage>
</organism>
<dbReference type="Proteomes" id="UP000310200">
    <property type="component" value="Unassembled WGS sequence"/>
</dbReference>
<dbReference type="AlphaFoldDB" id="A0A4S2KNS8"/>
<evidence type="ECO:0000313" key="3">
    <source>
        <dbReference type="Proteomes" id="UP000310200"/>
    </source>
</evidence>
<proteinExistence type="predicted"/>
<accession>A0A4S2KNS8</accession>
<gene>
    <name evidence="2" type="ORF">DBV15_11341</name>
</gene>
<feature type="compositionally biased region" description="Basic and acidic residues" evidence="1">
    <location>
        <begin position="51"/>
        <end position="61"/>
    </location>
</feature>
<keyword evidence="3" id="KW-1185">Reference proteome</keyword>
<dbReference type="EMBL" id="QBLH01002118">
    <property type="protein sequence ID" value="TGZ49478.1"/>
    <property type="molecule type" value="Genomic_DNA"/>
</dbReference>
<reference evidence="2 3" key="1">
    <citation type="journal article" date="2019" name="Philos. Trans. R. Soc. Lond., B, Biol. Sci.">
        <title>Ant behaviour and brain gene expression of defending hosts depend on the ecological success of the intruding social parasite.</title>
        <authorList>
            <person name="Kaur R."/>
            <person name="Stoldt M."/>
            <person name="Jongepier E."/>
            <person name="Feldmeyer B."/>
            <person name="Menzel F."/>
            <person name="Bornberg-Bauer E."/>
            <person name="Foitzik S."/>
        </authorList>
    </citation>
    <scope>NUCLEOTIDE SEQUENCE [LARGE SCALE GENOMIC DNA]</scope>
    <source>
        <tissue evidence="2">Whole body</tissue>
    </source>
</reference>
<evidence type="ECO:0000313" key="2">
    <source>
        <dbReference type="EMBL" id="TGZ49478.1"/>
    </source>
</evidence>
<protein>
    <submittedName>
        <fullName evidence="2">Uncharacterized protein</fullName>
    </submittedName>
</protein>
<name>A0A4S2KNS8_9HYME</name>
<feature type="region of interest" description="Disordered" evidence="1">
    <location>
        <begin position="34"/>
        <end position="61"/>
    </location>
</feature>
<sequence length="61" mass="6974">MRLDSDCYDLIAIYERIFVSSLVEMTRRDTLSYKLESGQSGPKVPPETETEIERERDCGGS</sequence>
<feature type="non-terminal residue" evidence="2">
    <location>
        <position position="61"/>
    </location>
</feature>